<feature type="compositionally biased region" description="Low complexity" evidence="1">
    <location>
        <begin position="54"/>
        <end position="63"/>
    </location>
</feature>
<gene>
    <name evidence="3" type="ORF">DSM112329_03729</name>
</gene>
<proteinExistence type="predicted"/>
<dbReference type="KEGG" id="parq:DSM112329_03729"/>
<dbReference type="InterPro" id="IPR006311">
    <property type="entry name" value="TAT_signal"/>
</dbReference>
<dbReference type="GO" id="GO:0016702">
    <property type="term" value="F:oxidoreductase activity, acting on single donors with incorporation of molecular oxygen, incorporation of two atoms of oxygen"/>
    <property type="evidence" value="ECO:0007669"/>
    <property type="project" value="InterPro"/>
</dbReference>
<dbReference type="PANTHER" id="PTHR34315:SF1">
    <property type="entry name" value="INTRADIOL RING-CLEAVAGE DIOXYGENASES DOMAIN-CONTAINING PROTEIN-RELATED"/>
    <property type="match status" value="1"/>
</dbReference>
<protein>
    <recommendedName>
        <fullName evidence="2">Intradiol ring-cleavage dioxygenases domain-containing protein</fullName>
    </recommendedName>
</protein>
<sequence>MGHDTSRHDHGDGLHEDLVRLASRRDALRIFGAGGAAAVLATLGGSQRAAAATPTAVVPTETAGPYPGDGSNGPDVLDDTGIVRHDIRRSFGSSRTLAKGVPLRVNLTVTKAARDYAPLVGAAVYLWHCDRAGRYSMYSAGVEDENYLRGIARTDSNGTAWFRTIFPAAYPGRWPHIHFEVYSSVTRAVANGPIVKTSQLALPQSVCKKVYATSGYSRSQGNLAQSSLSNDNVFRDDQAVHQLATVTGSVAKGFVANLTIGV</sequence>
<dbReference type="Pfam" id="PF00775">
    <property type="entry name" value="Dioxygenase_C"/>
    <property type="match status" value="1"/>
</dbReference>
<evidence type="ECO:0000256" key="1">
    <source>
        <dbReference type="SAM" id="MobiDB-lite"/>
    </source>
</evidence>
<dbReference type="PROSITE" id="PS51318">
    <property type="entry name" value="TAT"/>
    <property type="match status" value="1"/>
</dbReference>
<accession>A0AAU7AYM6</accession>
<dbReference type="GO" id="GO:0008199">
    <property type="term" value="F:ferric iron binding"/>
    <property type="evidence" value="ECO:0007669"/>
    <property type="project" value="InterPro"/>
</dbReference>
<evidence type="ECO:0000259" key="2">
    <source>
        <dbReference type="Pfam" id="PF00775"/>
    </source>
</evidence>
<evidence type="ECO:0000313" key="3">
    <source>
        <dbReference type="EMBL" id="XAY06851.1"/>
    </source>
</evidence>
<feature type="region of interest" description="Disordered" evidence="1">
    <location>
        <begin position="54"/>
        <end position="74"/>
    </location>
</feature>
<dbReference type="Gene3D" id="2.60.130.10">
    <property type="entry name" value="Aromatic compound dioxygenase"/>
    <property type="match status" value="1"/>
</dbReference>
<dbReference type="InterPro" id="IPR000627">
    <property type="entry name" value="Intradiol_dOase_C"/>
</dbReference>
<dbReference type="SUPFAM" id="SSF49482">
    <property type="entry name" value="Aromatic compound dioxygenase"/>
    <property type="match status" value="1"/>
</dbReference>
<feature type="domain" description="Intradiol ring-cleavage dioxygenases" evidence="2">
    <location>
        <begin position="99"/>
        <end position="173"/>
    </location>
</feature>
<name>A0AAU7AYM6_9ACTN</name>
<dbReference type="RefSeq" id="WP_354698065.1">
    <property type="nucleotide sequence ID" value="NZ_CP114014.1"/>
</dbReference>
<dbReference type="PANTHER" id="PTHR34315">
    <property type="match status" value="1"/>
</dbReference>
<reference evidence="3" key="1">
    <citation type="submission" date="2022-12" db="EMBL/GenBank/DDBJ databases">
        <title>Paraconexibacter alkalitolerans sp. nov. and Baekduia alba sp. nov., isolated from soil and emended description of the genera Paraconexibacter (Chun et al., 2020) and Baekduia (An et al., 2020).</title>
        <authorList>
            <person name="Vieira S."/>
            <person name="Huber K.J."/>
            <person name="Geppert A."/>
            <person name="Wolf J."/>
            <person name="Neumann-Schaal M."/>
            <person name="Muesken M."/>
            <person name="Overmann J."/>
        </authorList>
    </citation>
    <scope>NUCLEOTIDE SEQUENCE</scope>
    <source>
        <strain evidence="3">AEG42_29</strain>
    </source>
</reference>
<dbReference type="AlphaFoldDB" id="A0AAU7AYM6"/>
<dbReference type="EMBL" id="CP114014">
    <property type="protein sequence ID" value="XAY06851.1"/>
    <property type="molecule type" value="Genomic_DNA"/>
</dbReference>
<dbReference type="InterPro" id="IPR015889">
    <property type="entry name" value="Intradiol_dOase_core"/>
</dbReference>
<organism evidence="3">
    <name type="scientific">Paraconexibacter sp. AEG42_29</name>
    <dbReference type="NCBI Taxonomy" id="2997339"/>
    <lineage>
        <taxon>Bacteria</taxon>
        <taxon>Bacillati</taxon>
        <taxon>Actinomycetota</taxon>
        <taxon>Thermoleophilia</taxon>
        <taxon>Solirubrobacterales</taxon>
        <taxon>Paraconexibacteraceae</taxon>
        <taxon>Paraconexibacter</taxon>
    </lineage>
</organism>